<dbReference type="RefSeq" id="WP_170303484.1">
    <property type="nucleotide sequence ID" value="NZ_BKAJ01000115.1"/>
</dbReference>
<dbReference type="AlphaFoldDB" id="A0A512NJ77"/>
<gene>
    <name evidence="2" type="ORF">RSO01_61620</name>
</gene>
<comment type="caution">
    <text evidence="2">The sequence shown here is derived from an EMBL/GenBank/DDBJ whole genome shotgun (WGS) entry which is preliminary data.</text>
</comment>
<feature type="region of interest" description="Disordered" evidence="1">
    <location>
        <begin position="76"/>
        <end position="121"/>
    </location>
</feature>
<proteinExistence type="predicted"/>
<dbReference type="Proteomes" id="UP000321058">
    <property type="component" value="Unassembled WGS sequence"/>
</dbReference>
<accession>A0A512NJ77</accession>
<protein>
    <submittedName>
        <fullName evidence="2">Uncharacterized protein</fullName>
    </submittedName>
</protein>
<organism evidence="2 3">
    <name type="scientific">Reyranella soli</name>
    <dbReference type="NCBI Taxonomy" id="1230389"/>
    <lineage>
        <taxon>Bacteria</taxon>
        <taxon>Pseudomonadati</taxon>
        <taxon>Pseudomonadota</taxon>
        <taxon>Alphaproteobacteria</taxon>
        <taxon>Hyphomicrobiales</taxon>
        <taxon>Reyranellaceae</taxon>
        <taxon>Reyranella</taxon>
    </lineage>
</organism>
<dbReference type="EMBL" id="BKAJ01000115">
    <property type="protein sequence ID" value="GEP58996.1"/>
    <property type="molecule type" value="Genomic_DNA"/>
</dbReference>
<keyword evidence="3" id="KW-1185">Reference proteome</keyword>
<evidence type="ECO:0000313" key="3">
    <source>
        <dbReference type="Proteomes" id="UP000321058"/>
    </source>
</evidence>
<name>A0A512NJ77_9HYPH</name>
<evidence type="ECO:0000256" key="1">
    <source>
        <dbReference type="SAM" id="MobiDB-lite"/>
    </source>
</evidence>
<sequence>MGKIDAPYLVTYTNKDGTLRHCFAPRHEDRQEGWATVRLHDGRGKPIRDPIVAASACRAVAAIYTAWRRGEAGMGPHLIDKLGRPVTQTPVQAGKTARGPETSESARNIPPRPNRRHGGRL</sequence>
<reference evidence="2 3" key="1">
    <citation type="submission" date="2019-07" db="EMBL/GenBank/DDBJ databases">
        <title>Whole genome shotgun sequence of Reyranella soli NBRC 108950.</title>
        <authorList>
            <person name="Hosoyama A."/>
            <person name="Uohara A."/>
            <person name="Ohji S."/>
            <person name="Ichikawa N."/>
        </authorList>
    </citation>
    <scope>NUCLEOTIDE SEQUENCE [LARGE SCALE GENOMIC DNA]</scope>
    <source>
        <strain evidence="2 3">NBRC 108950</strain>
    </source>
</reference>
<evidence type="ECO:0000313" key="2">
    <source>
        <dbReference type="EMBL" id="GEP58996.1"/>
    </source>
</evidence>